<dbReference type="AlphaFoldDB" id="A0A286TXG3"/>
<dbReference type="Pfam" id="PF07603">
    <property type="entry name" value="Lcl_C"/>
    <property type="match status" value="2"/>
</dbReference>
<dbReference type="InterPro" id="IPR035451">
    <property type="entry name" value="Ada-like_dom_sf"/>
</dbReference>
<evidence type="ECO:0000313" key="3">
    <source>
        <dbReference type="Proteomes" id="UP000218542"/>
    </source>
</evidence>
<organism evidence="2 3">
    <name type="scientific">Candidatus Scalindua japonica</name>
    <dbReference type="NCBI Taxonomy" id="1284222"/>
    <lineage>
        <taxon>Bacteria</taxon>
        <taxon>Pseudomonadati</taxon>
        <taxon>Planctomycetota</taxon>
        <taxon>Candidatus Brocadiia</taxon>
        <taxon>Candidatus Brocadiales</taxon>
        <taxon>Candidatus Scalinduaceae</taxon>
        <taxon>Candidatus Scalindua</taxon>
    </lineage>
</organism>
<name>A0A286TXG3_9BACT</name>
<accession>A0A286TXG3</accession>
<dbReference type="SUPFAM" id="SSF57884">
    <property type="entry name" value="Ada DNA repair protein, N-terminal domain (N-Ada 10)"/>
    <property type="match status" value="1"/>
</dbReference>
<protein>
    <recommendedName>
        <fullName evidence="1">Lcl C-terminal domain-containing protein</fullName>
    </recommendedName>
</protein>
<sequence>MKKKIIVFALAEIFIFIASSIIQTTEGAGIHLRSTYTELTAFQVQQLPHKSIRKVKKWGFFGHSTVNHNYEEKTINGDQVVVDHSTGLTWHQSGSEKHLGWKKVSAWLTDLNEKGYAGYSDWRLPTVEEALTLLESTKNNDGLYIDSVFDKKQKLIWTGDSFKSGDSDVWSIGINRGVWEVRLHKGSVGWMNTTLNFRFVRPLRSGILQRLKGDEVSSAMLQNEKLWLIVEDTEMPPVTDLQKRKIVDVIGAKESNVELRSFYSDLSVSEVQSMPYISIRSDEKWGFYGYSTIKHKYEKSYLNGDNVVIDNATGLMWHQSGSDKYMGWSEAKKWVKRLNNKGYAGHYDWRLPTLEEAATLIEPGERINGLHIDTAFDINQSWIWTGDSCGPDGAWDVEFGNGSVHWSNISDDINYYVVRPVRTVKRRKVLKTDKSKGENRTSSTGINKGVVLERKTYNVFTQKDSNVYHKMNCSVLYNTGNLVEYESPQDAGKAGGLPCNYCNP</sequence>
<dbReference type="RefSeq" id="WP_096893901.1">
    <property type="nucleotide sequence ID" value="NZ_BAOS01000013.1"/>
</dbReference>
<proteinExistence type="predicted"/>
<dbReference type="PANTHER" id="PTHR35812">
    <property type="entry name" value="LIPOPROTEIN"/>
    <property type="match status" value="1"/>
</dbReference>
<dbReference type="PANTHER" id="PTHR35812:SF1">
    <property type="entry name" value="LIPOPROTEIN"/>
    <property type="match status" value="1"/>
</dbReference>
<feature type="domain" description="Lcl C-terminal" evidence="1">
    <location>
        <begin position="80"/>
        <end position="201"/>
    </location>
</feature>
<dbReference type="InterPro" id="IPR011460">
    <property type="entry name" value="Lcl_C"/>
</dbReference>
<evidence type="ECO:0000313" key="2">
    <source>
        <dbReference type="EMBL" id="GAX60501.1"/>
    </source>
</evidence>
<gene>
    <name evidence="2" type="ORF">SCALIN_C13_0012</name>
</gene>
<dbReference type="EMBL" id="BAOS01000013">
    <property type="protein sequence ID" value="GAX60501.1"/>
    <property type="molecule type" value="Genomic_DNA"/>
</dbReference>
<reference evidence="3" key="1">
    <citation type="journal article" date="2017" name="Environ. Microbiol. Rep.">
        <title>Genetic Diversity of Marine Anaerobic Ammonium-Oxidizing Bacteria as Revealed by Genomic and Proteomic Analyses of 'Candidatus Scalindua japonica'.</title>
        <authorList>
            <person name="Oshiki M."/>
            <person name="Mizuto K."/>
            <person name="Kimura Z."/>
            <person name="Kindaichi T."/>
            <person name="Satoh H."/>
            <person name="Okabe S."/>
        </authorList>
    </citation>
    <scope>NUCLEOTIDE SEQUENCE [LARGE SCALE GENOMIC DNA]</scope>
    <source>
        <strain evidence="3">husup-a2</strain>
    </source>
</reference>
<comment type="caution">
    <text evidence="2">The sequence shown here is derived from an EMBL/GenBank/DDBJ whole genome shotgun (WGS) entry which is preliminary data.</text>
</comment>
<evidence type="ECO:0000259" key="1">
    <source>
        <dbReference type="Pfam" id="PF07603"/>
    </source>
</evidence>
<dbReference type="Proteomes" id="UP000218542">
    <property type="component" value="Unassembled WGS sequence"/>
</dbReference>
<keyword evidence="3" id="KW-1185">Reference proteome</keyword>
<dbReference type="OrthoDB" id="9793251at2"/>
<feature type="domain" description="Lcl C-terminal" evidence="1">
    <location>
        <begin position="307"/>
        <end position="422"/>
    </location>
</feature>